<dbReference type="InterPro" id="IPR051609">
    <property type="entry name" value="NmrA/Isoflavone_reductase-like"/>
</dbReference>
<dbReference type="InterPro" id="IPR036291">
    <property type="entry name" value="NAD(P)-bd_dom_sf"/>
</dbReference>
<evidence type="ECO:0000313" key="5">
    <source>
        <dbReference type="Proteomes" id="UP001610432"/>
    </source>
</evidence>
<dbReference type="SUPFAM" id="SSF51735">
    <property type="entry name" value="NAD(P)-binding Rossmann-fold domains"/>
    <property type="match status" value="1"/>
</dbReference>
<name>A0ABR4M197_9EURO</name>
<keyword evidence="1" id="KW-0521">NADP</keyword>
<accession>A0ABR4M197</accession>
<organism evidence="4 5">
    <name type="scientific">Aspergillus lucknowensis</name>
    <dbReference type="NCBI Taxonomy" id="176173"/>
    <lineage>
        <taxon>Eukaryota</taxon>
        <taxon>Fungi</taxon>
        <taxon>Dikarya</taxon>
        <taxon>Ascomycota</taxon>
        <taxon>Pezizomycotina</taxon>
        <taxon>Eurotiomycetes</taxon>
        <taxon>Eurotiomycetidae</taxon>
        <taxon>Eurotiales</taxon>
        <taxon>Aspergillaceae</taxon>
        <taxon>Aspergillus</taxon>
        <taxon>Aspergillus subgen. Nidulantes</taxon>
    </lineage>
</organism>
<feature type="domain" description="NmrA-like" evidence="3">
    <location>
        <begin position="3"/>
        <end position="282"/>
    </location>
</feature>
<protein>
    <recommendedName>
        <fullName evidence="3">NmrA-like domain-containing protein</fullName>
    </recommendedName>
</protein>
<evidence type="ECO:0000259" key="3">
    <source>
        <dbReference type="Pfam" id="PF05368"/>
    </source>
</evidence>
<evidence type="ECO:0000256" key="2">
    <source>
        <dbReference type="ARBA" id="ARBA00023002"/>
    </source>
</evidence>
<proteinExistence type="predicted"/>
<dbReference type="Pfam" id="PF05368">
    <property type="entry name" value="NmrA"/>
    <property type="match status" value="1"/>
</dbReference>
<dbReference type="PANTHER" id="PTHR47706:SF2">
    <property type="entry name" value="ISOFLAVONE REDUCTASE FAMILY PROTEIN (AFU_ORTHOLOGUE AFUA_2G05290)"/>
    <property type="match status" value="1"/>
</dbReference>
<keyword evidence="5" id="KW-1185">Reference proteome</keyword>
<dbReference type="Gene3D" id="3.40.50.720">
    <property type="entry name" value="NAD(P)-binding Rossmann-like Domain"/>
    <property type="match status" value="2"/>
</dbReference>
<dbReference type="RefSeq" id="XP_070889543.1">
    <property type="nucleotide sequence ID" value="XM_071032232.1"/>
</dbReference>
<evidence type="ECO:0000313" key="4">
    <source>
        <dbReference type="EMBL" id="KAL2870564.1"/>
    </source>
</evidence>
<dbReference type="InterPro" id="IPR008030">
    <property type="entry name" value="NmrA-like"/>
</dbReference>
<comment type="caution">
    <text evidence="4">The sequence shown here is derived from an EMBL/GenBank/DDBJ whole genome shotgun (WGS) entry which is preliminary data.</text>
</comment>
<sequence>MPQKHIAVAGGSGTIGSSIIRALCAKHKLYKPIVLSRATPTNPPGTLKTTTALVTTESGDVEVPLETRYVDYTSADSLHSALVGVEAVISALLIPGPEIVPYQLNLLDASIRAGVRRFAPSEFALPQAVHGDVDVDGGKIVVWDACRAAVADGKIDAAAFPCGMFMNYLGIGAPEDRREEALAGFREGPMIFHLDEQPQAGAGEWVEIPLTADGGYPDLTMTDIRDVGRFVVAALGLEEPWGGREMGMVGETRNLGEIVRIIEGVLGRAVEVRAVERETLQRRLDGVAAGDILAQIDIQYTMVCGQGGSVVQPVLNGLCPDVKPTTIQGFMEKYWG</sequence>
<dbReference type="Gene3D" id="3.90.25.10">
    <property type="entry name" value="UDP-galactose 4-epimerase, domain 1"/>
    <property type="match status" value="1"/>
</dbReference>
<reference evidence="4 5" key="1">
    <citation type="submission" date="2024-07" db="EMBL/GenBank/DDBJ databases">
        <title>Section-level genome sequencing and comparative genomics of Aspergillus sections Usti and Cavernicolus.</title>
        <authorList>
            <consortium name="Lawrence Berkeley National Laboratory"/>
            <person name="Nybo J.L."/>
            <person name="Vesth T.C."/>
            <person name="Theobald S."/>
            <person name="Frisvad J.C."/>
            <person name="Larsen T.O."/>
            <person name="Kjaerboelling I."/>
            <person name="Rothschild-Mancinelli K."/>
            <person name="Lyhne E.K."/>
            <person name="Kogle M.E."/>
            <person name="Barry K."/>
            <person name="Clum A."/>
            <person name="Na H."/>
            <person name="Ledsgaard L."/>
            <person name="Lin J."/>
            <person name="Lipzen A."/>
            <person name="Kuo A."/>
            <person name="Riley R."/>
            <person name="Mondo S."/>
            <person name="Labutti K."/>
            <person name="Haridas S."/>
            <person name="Pangalinan J."/>
            <person name="Salamov A.A."/>
            <person name="Simmons B.A."/>
            <person name="Magnuson J.K."/>
            <person name="Chen J."/>
            <person name="Drula E."/>
            <person name="Henrissat B."/>
            <person name="Wiebenga A."/>
            <person name="Lubbers R.J."/>
            <person name="Gomes A.C."/>
            <person name="Macurrencykelacurrency M.R."/>
            <person name="Stajich J."/>
            <person name="Grigoriev I.V."/>
            <person name="Mortensen U.H."/>
            <person name="De Vries R.P."/>
            <person name="Baker S.E."/>
            <person name="Andersen M.R."/>
        </authorList>
    </citation>
    <scope>NUCLEOTIDE SEQUENCE [LARGE SCALE GENOMIC DNA]</scope>
    <source>
        <strain evidence="4 5">CBS 449.75</strain>
    </source>
</reference>
<evidence type="ECO:0000256" key="1">
    <source>
        <dbReference type="ARBA" id="ARBA00022857"/>
    </source>
</evidence>
<dbReference type="GeneID" id="98147304"/>
<dbReference type="EMBL" id="JBFXLQ010000005">
    <property type="protein sequence ID" value="KAL2870564.1"/>
    <property type="molecule type" value="Genomic_DNA"/>
</dbReference>
<gene>
    <name evidence="4" type="ORF">BJX67DRAFT_377919</name>
</gene>
<dbReference type="Proteomes" id="UP001610432">
    <property type="component" value="Unassembled WGS sequence"/>
</dbReference>
<dbReference type="PANTHER" id="PTHR47706">
    <property type="entry name" value="NMRA-LIKE FAMILY PROTEIN"/>
    <property type="match status" value="1"/>
</dbReference>
<keyword evidence="2" id="KW-0560">Oxidoreductase</keyword>